<protein>
    <submittedName>
        <fullName evidence="2">Uncharacterized protein</fullName>
    </submittedName>
</protein>
<dbReference type="EMBL" id="BDFE01000015">
    <property type="protein sequence ID" value="GAU08429.1"/>
    <property type="molecule type" value="Genomic_DNA"/>
</dbReference>
<dbReference type="RefSeq" id="WP_069857954.1">
    <property type="nucleotide sequence ID" value="NZ_BDFE01000015.1"/>
</dbReference>
<keyword evidence="1" id="KW-1133">Transmembrane helix</keyword>
<dbReference type="AlphaFoldDB" id="A0A194AI40"/>
<evidence type="ECO:0000256" key="1">
    <source>
        <dbReference type="SAM" id="Phobius"/>
    </source>
</evidence>
<feature type="transmembrane region" description="Helical" evidence="1">
    <location>
        <begin position="85"/>
        <end position="106"/>
    </location>
</feature>
<name>A0A194AI40_9BACT</name>
<gene>
    <name evidence="2" type="ORF">DPF_1138</name>
</gene>
<organism evidence="2 3">
    <name type="scientific">Desulfoplanes formicivorans</name>
    <dbReference type="NCBI Taxonomy" id="1592317"/>
    <lineage>
        <taxon>Bacteria</taxon>
        <taxon>Pseudomonadati</taxon>
        <taxon>Thermodesulfobacteriota</taxon>
        <taxon>Desulfovibrionia</taxon>
        <taxon>Desulfovibrionales</taxon>
        <taxon>Desulfoplanaceae</taxon>
        <taxon>Desulfoplanes</taxon>
    </lineage>
</organism>
<dbReference type="Proteomes" id="UP000095200">
    <property type="component" value="Unassembled WGS sequence"/>
</dbReference>
<proteinExistence type="predicted"/>
<evidence type="ECO:0000313" key="2">
    <source>
        <dbReference type="EMBL" id="GAU08429.1"/>
    </source>
</evidence>
<keyword evidence="1" id="KW-0812">Transmembrane</keyword>
<comment type="caution">
    <text evidence="2">The sequence shown here is derived from an EMBL/GenBank/DDBJ whole genome shotgun (WGS) entry which is preliminary data.</text>
</comment>
<evidence type="ECO:0000313" key="3">
    <source>
        <dbReference type="Proteomes" id="UP000095200"/>
    </source>
</evidence>
<keyword evidence="3" id="KW-1185">Reference proteome</keyword>
<keyword evidence="1" id="KW-0472">Membrane</keyword>
<dbReference type="OrthoDB" id="7066041at2"/>
<sequence>MDDTFRKKAKDTLHNEDKLKYFAELNRLSIDAARALLERLLREPDISEQAKEYIFSKERSDDFKGYQAGEEIGYKKGHEAGFAKGAALGALSVIGTLTVAGLAFLLNKD</sequence>
<reference evidence="3" key="1">
    <citation type="submission" date="2016-06" db="EMBL/GenBank/DDBJ databases">
        <title>Draft genome sequence of Desulfoplanes formicivorans strain Pf12B.</title>
        <authorList>
            <person name="Watanabe M."/>
            <person name="Kojima H."/>
            <person name="Fukui M."/>
        </authorList>
    </citation>
    <scope>NUCLEOTIDE SEQUENCE [LARGE SCALE GENOMIC DNA]</scope>
    <source>
        <strain evidence="3">Pf12B</strain>
    </source>
</reference>
<accession>A0A194AI40</accession>